<dbReference type="GO" id="GO:0016491">
    <property type="term" value="F:oxidoreductase activity"/>
    <property type="evidence" value="ECO:0007669"/>
    <property type="project" value="TreeGrafter"/>
</dbReference>
<dbReference type="EMBL" id="WVTB01000065">
    <property type="protein sequence ID" value="KAF3802015.1"/>
    <property type="molecule type" value="Genomic_DNA"/>
</dbReference>
<dbReference type="Gene3D" id="3.90.180.10">
    <property type="entry name" value="Medium-chain alcohol dehydrogenases, catalytic domain"/>
    <property type="match status" value="1"/>
</dbReference>
<accession>A0A8H4CDN1</accession>
<reference evidence="2" key="1">
    <citation type="journal article" date="2020" name="Phytopathology">
        <title>Genome sequence and comparative analysis of Colletotrichum gloeosporioides isolated from Liriodendron leaves.</title>
        <authorList>
            <person name="Fu F.F."/>
            <person name="Hao Z."/>
            <person name="Wang P."/>
            <person name="Lu Y."/>
            <person name="Xue L.J."/>
            <person name="Wei G."/>
            <person name="Tian Y."/>
            <person name="Baishi H."/>
            <person name="Xu H."/>
            <person name="Shi J."/>
            <person name="Cheng T."/>
            <person name="Wang G."/>
            <person name="Yi Y."/>
            <person name="Chen J."/>
        </authorList>
    </citation>
    <scope>NUCLEOTIDE SEQUENCE</scope>
    <source>
        <strain evidence="2">Lc1</strain>
    </source>
</reference>
<evidence type="ECO:0000313" key="2">
    <source>
        <dbReference type="EMBL" id="KAF3802015.1"/>
    </source>
</evidence>
<dbReference type="GO" id="GO:0005739">
    <property type="term" value="C:mitochondrion"/>
    <property type="evidence" value="ECO:0007669"/>
    <property type="project" value="TreeGrafter"/>
</dbReference>
<name>A0A8H4CDN1_COLGL</name>
<gene>
    <name evidence="2" type="ORF">GCG54_00012258</name>
</gene>
<dbReference type="InterPro" id="IPR011032">
    <property type="entry name" value="GroES-like_sf"/>
</dbReference>
<dbReference type="InterPro" id="IPR013154">
    <property type="entry name" value="ADH-like_N"/>
</dbReference>
<proteinExistence type="predicted"/>
<dbReference type="PANTHER" id="PTHR43677:SF4">
    <property type="entry name" value="QUINONE OXIDOREDUCTASE-LIKE PROTEIN 2"/>
    <property type="match status" value="1"/>
</dbReference>
<keyword evidence="3" id="KW-1185">Reference proteome</keyword>
<dbReference type="InterPro" id="IPR051397">
    <property type="entry name" value="Zn-ADH-like_protein"/>
</dbReference>
<dbReference type="AlphaFoldDB" id="A0A8H4CDN1"/>
<sequence>MASPTPTNFAMRLTAFGAPLTKVELPVPEASAGTVVVRNLATSLTSYMHLILDGKLPQHNLQLPVIPNPPCVGRIQAVGPDAVRLKPGDLVYIQPMVQARDDPFTKIVQGHICGTSDGAYRLWEEWKEGAFQQYTRVPLENCILLNEDRLCGELGYSPAVLQSIANYAISAGAIIEAAKLKPAETIIIGPSSGMFSGLAVEIALAVGGNVIALGRSESKLAAMKQKIGGDPGRLKYVVMTGDNEADYGAIMQATPGGAGAEVYNDWTPEGNTGAFYLSAASRTLKFNGRIVLSGGTTAGLGGLSYISAVTRDLQILGKWVCNRQTVEQLIGMVTCGLLRIGVESGTIVKEFTLDQVMEAVEYARENVAWRHYTVVCP</sequence>
<evidence type="ECO:0000259" key="1">
    <source>
        <dbReference type="Pfam" id="PF08240"/>
    </source>
</evidence>
<comment type="caution">
    <text evidence="2">The sequence shown here is derived from an EMBL/GenBank/DDBJ whole genome shotgun (WGS) entry which is preliminary data.</text>
</comment>
<dbReference type="CDD" id="cd05188">
    <property type="entry name" value="MDR"/>
    <property type="match status" value="1"/>
</dbReference>
<dbReference type="PANTHER" id="PTHR43677">
    <property type="entry name" value="SHORT-CHAIN DEHYDROGENASE/REDUCTASE"/>
    <property type="match status" value="1"/>
</dbReference>
<dbReference type="RefSeq" id="XP_045261174.1">
    <property type="nucleotide sequence ID" value="XM_045412139.1"/>
</dbReference>
<dbReference type="GeneID" id="69019379"/>
<dbReference type="SUPFAM" id="SSF50129">
    <property type="entry name" value="GroES-like"/>
    <property type="match status" value="1"/>
</dbReference>
<feature type="domain" description="Alcohol dehydrogenase-like N-terminal" evidence="1">
    <location>
        <begin position="32"/>
        <end position="145"/>
    </location>
</feature>
<protein>
    <recommendedName>
        <fullName evidence="1">Alcohol dehydrogenase-like N-terminal domain-containing protein</fullName>
    </recommendedName>
</protein>
<dbReference type="InterPro" id="IPR036291">
    <property type="entry name" value="NAD(P)-bd_dom_sf"/>
</dbReference>
<dbReference type="Gene3D" id="3.40.50.720">
    <property type="entry name" value="NAD(P)-binding Rossmann-like Domain"/>
    <property type="match status" value="1"/>
</dbReference>
<dbReference type="Proteomes" id="UP000613401">
    <property type="component" value="Unassembled WGS sequence"/>
</dbReference>
<evidence type="ECO:0000313" key="3">
    <source>
        <dbReference type="Proteomes" id="UP000613401"/>
    </source>
</evidence>
<dbReference type="Pfam" id="PF08240">
    <property type="entry name" value="ADH_N"/>
    <property type="match status" value="1"/>
</dbReference>
<reference evidence="2" key="2">
    <citation type="submission" date="2020-03" db="EMBL/GenBank/DDBJ databases">
        <authorList>
            <person name="Fu F.-F."/>
            <person name="Chen J."/>
        </authorList>
    </citation>
    <scope>NUCLEOTIDE SEQUENCE</scope>
    <source>
        <strain evidence="2">Lc1</strain>
    </source>
</reference>
<organism evidence="2 3">
    <name type="scientific">Colletotrichum gloeosporioides</name>
    <name type="common">Anthracnose fungus</name>
    <name type="synonym">Glomerella cingulata</name>
    <dbReference type="NCBI Taxonomy" id="474922"/>
    <lineage>
        <taxon>Eukaryota</taxon>
        <taxon>Fungi</taxon>
        <taxon>Dikarya</taxon>
        <taxon>Ascomycota</taxon>
        <taxon>Pezizomycotina</taxon>
        <taxon>Sordariomycetes</taxon>
        <taxon>Hypocreomycetidae</taxon>
        <taxon>Glomerellales</taxon>
        <taxon>Glomerellaceae</taxon>
        <taxon>Colletotrichum</taxon>
        <taxon>Colletotrichum gloeosporioides species complex</taxon>
    </lineage>
</organism>
<dbReference type="SUPFAM" id="SSF51735">
    <property type="entry name" value="NAD(P)-binding Rossmann-fold domains"/>
    <property type="match status" value="1"/>
</dbReference>